<protein>
    <recommendedName>
        <fullName evidence="1">Alanyl-tRNA synthetase class IIc N-terminal domain-containing protein</fullName>
    </recommendedName>
</protein>
<dbReference type="InterPro" id="IPR018164">
    <property type="entry name" value="Ala-tRNA-synth_IIc_N"/>
</dbReference>
<dbReference type="EMBL" id="KI394961">
    <property type="protein sequence ID" value="ERN00025.1"/>
    <property type="molecule type" value="Genomic_DNA"/>
</dbReference>
<evidence type="ECO:0000313" key="2">
    <source>
        <dbReference type="EMBL" id="ERN00025.1"/>
    </source>
</evidence>
<keyword evidence="3" id="KW-1185">Reference proteome</keyword>
<dbReference type="SUPFAM" id="SSF101353">
    <property type="entry name" value="Putative anticodon-binding domain of alanyl-tRNA synthetase (AlaRS)"/>
    <property type="match status" value="1"/>
</dbReference>
<proteinExistence type="predicted"/>
<dbReference type="eggNOG" id="KOG0188">
    <property type="taxonomic scope" value="Eukaryota"/>
</dbReference>
<evidence type="ECO:0000313" key="3">
    <source>
        <dbReference type="Proteomes" id="UP000017836"/>
    </source>
</evidence>
<dbReference type="GO" id="GO:0004813">
    <property type="term" value="F:alanine-tRNA ligase activity"/>
    <property type="evidence" value="ECO:0007669"/>
    <property type="project" value="InterPro"/>
</dbReference>
<name>W1NZ89_AMBTC</name>
<dbReference type="InterPro" id="IPR018162">
    <property type="entry name" value="Ala-tRNA-ligase_IIc_anticod-bd"/>
</dbReference>
<dbReference type="Gramene" id="ERN00025">
    <property type="protein sequence ID" value="ERN00025"/>
    <property type="gene ID" value="AMTR_s00105p00035750"/>
</dbReference>
<dbReference type="Pfam" id="PF01411">
    <property type="entry name" value="tRNA-synt_2c"/>
    <property type="match status" value="1"/>
</dbReference>
<dbReference type="OMA" id="ECQHASF"/>
<dbReference type="Proteomes" id="UP000017836">
    <property type="component" value="Unassembled WGS sequence"/>
</dbReference>
<feature type="domain" description="Alanyl-tRNA synthetase class IIc N-terminal" evidence="1">
    <location>
        <begin position="1"/>
        <end position="99"/>
    </location>
</feature>
<dbReference type="InterPro" id="IPR050058">
    <property type="entry name" value="Ala-tRNA_ligase"/>
</dbReference>
<evidence type="ECO:0000259" key="1">
    <source>
        <dbReference type="Pfam" id="PF01411"/>
    </source>
</evidence>
<accession>W1NZ89</accession>
<dbReference type="HOGENOM" id="CLU_167191_0_0_1"/>
<organism evidence="2 3">
    <name type="scientific">Amborella trichopoda</name>
    <dbReference type="NCBI Taxonomy" id="13333"/>
    <lineage>
        <taxon>Eukaryota</taxon>
        <taxon>Viridiplantae</taxon>
        <taxon>Streptophyta</taxon>
        <taxon>Embryophyta</taxon>
        <taxon>Tracheophyta</taxon>
        <taxon>Spermatophyta</taxon>
        <taxon>Magnoliopsida</taxon>
        <taxon>Amborellales</taxon>
        <taxon>Amborellaceae</taxon>
        <taxon>Amborella</taxon>
    </lineage>
</organism>
<reference evidence="3" key="1">
    <citation type="journal article" date="2013" name="Science">
        <title>The Amborella genome and the evolution of flowering plants.</title>
        <authorList>
            <consortium name="Amborella Genome Project"/>
        </authorList>
    </citation>
    <scope>NUCLEOTIDE SEQUENCE [LARGE SCALE GENOMIC DNA]</scope>
</reference>
<dbReference type="STRING" id="13333.W1NZ89"/>
<dbReference type="GO" id="GO:0005737">
    <property type="term" value="C:cytoplasm"/>
    <property type="evidence" value="ECO:0007669"/>
    <property type="project" value="InterPro"/>
</dbReference>
<dbReference type="AlphaFoldDB" id="W1NZ89"/>
<dbReference type="PANTHER" id="PTHR11777:SF9">
    <property type="entry name" value="ALANINE--TRNA LIGASE, CYTOPLASMIC"/>
    <property type="match status" value="1"/>
</dbReference>
<gene>
    <name evidence="2" type="ORF">AMTR_s00105p00035750</name>
</gene>
<dbReference type="GO" id="GO:0006419">
    <property type="term" value="P:alanyl-tRNA aminoacylation"/>
    <property type="evidence" value="ECO:0007669"/>
    <property type="project" value="InterPro"/>
</dbReference>
<dbReference type="PANTHER" id="PTHR11777">
    <property type="entry name" value="ALANYL-TRNA SYNTHETASE"/>
    <property type="match status" value="1"/>
</dbReference>
<sequence>MDLTQLMAEERGLTIDVEGFNVAMEEARKKAGNARNKQVGDAIKVEAVATSKLHKRGVSTTNDSSKFIWFQDHKSTIKAIFTGAEFWESAFAGAEVGIV</sequence>
<dbReference type="GO" id="GO:0005524">
    <property type="term" value="F:ATP binding"/>
    <property type="evidence" value="ECO:0007669"/>
    <property type="project" value="InterPro"/>
</dbReference>